<sequence length="437" mass="47050">MAQLGIALRTSIARFRDMSVAVPNWDVWKQAPAWLAFALSCEVAAIALPITDAVVFPQRAADLCWLGVLLVLGVGQAELSARIERMRRWMSGETHINMTSVWYLAGAVLLSPAMVSLLAALLYLHLWIRVWRHVRARPAHRVAVSTAWALLSCFAAASVLRVTGLGQLDVGTPSTWRAAGIVLTAALVFESVNACLAATGIFLYGRKRSRQALFGTWSDNALETVTLCLGGLAALALVYQPVLVILVLPPLLMLHRSVLVKQLEVAASTDDKTGLLNALAWHDSAQREYSRSIRENRTFGVLMVDLDYFKRVNDTYGHVAGDVVLKAVADTLRGQVRDYDVVGRFGGEEFAILLPGTSEPGALTVGERIRGAIADMAVTVPLDGMHADVDGLTVSIGCAVHPSAGDTLEKLLLAADTALYRAKSAGRNCVVSSTQAV</sequence>
<dbReference type="Proteomes" id="UP000256269">
    <property type="component" value="Unassembled WGS sequence"/>
</dbReference>
<keyword evidence="4" id="KW-1185">Reference proteome</keyword>
<dbReference type="InterPro" id="IPR043128">
    <property type="entry name" value="Rev_trsase/Diguanyl_cyclase"/>
</dbReference>
<keyword evidence="1" id="KW-0812">Transmembrane</keyword>
<feature type="transmembrane region" description="Helical" evidence="1">
    <location>
        <begin position="180"/>
        <end position="204"/>
    </location>
</feature>
<dbReference type="GO" id="GO:1902201">
    <property type="term" value="P:negative regulation of bacterial-type flagellum-dependent cell motility"/>
    <property type="evidence" value="ECO:0007669"/>
    <property type="project" value="TreeGrafter"/>
</dbReference>
<dbReference type="InterPro" id="IPR050469">
    <property type="entry name" value="Diguanylate_Cyclase"/>
</dbReference>
<dbReference type="PROSITE" id="PS50887">
    <property type="entry name" value="GGDEF"/>
    <property type="match status" value="1"/>
</dbReference>
<evidence type="ECO:0000256" key="1">
    <source>
        <dbReference type="SAM" id="Phobius"/>
    </source>
</evidence>
<dbReference type="GO" id="GO:0052621">
    <property type="term" value="F:diguanylate cyclase activity"/>
    <property type="evidence" value="ECO:0007669"/>
    <property type="project" value="TreeGrafter"/>
</dbReference>
<gene>
    <name evidence="3" type="ORF">BCF44_112352</name>
</gene>
<dbReference type="PANTHER" id="PTHR45138:SF9">
    <property type="entry name" value="DIGUANYLATE CYCLASE DGCM-RELATED"/>
    <property type="match status" value="1"/>
</dbReference>
<dbReference type="Gene3D" id="3.30.70.270">
    <property type="match status" value="1"/>
</dbReference>
<protein>
    <submittedName>
        <fullName evidence="3">Diguanylate cyclase (GGDEF)-like protein</fullName>
    </submittedName>
</protein>
<name>A0A3E0HBH8_9PSEU</name>
<feature type="transmembrane region" description="Helical" evidence="1">
    <location>
        <begin position="225"/>
        <end position="248"/>
    </location>
</feature>
<feature type="domain" description="GGDEF" evidence="2">
    <location>
        <begin position="297"/>
        <end position="435"/>
    </location>
</feature>
<organism evidence="3 4">
    <name type="scientific">Kutzneria buriramensis</name>
    <dbReference type="NCBI Taxonomy" id="1045776"/>
    <lineage>
        <taxon>Bacteria</taxon>
        <taxon>Bacillati</taxon>
        <taxon>Actinomycetota</taxon>
        <taxon>Actinomycetes</taxon>
        <taxon>Pseudonocardiales</taxon>
        <taxon>Pseudonocardiaceae</taxon>
        <taxon>Kutzneria</taxon>
    </lineage>
</organism>
<dbReference type="InterPro" id="IPR029787">
    <property type="entry name" value="Nucleotide_cyclase"/>
</dbReference>
<evidence type="ECO:0000259" key="2">
    <source>
        <dbReference type="PROSITE" id="PS50887"/>
    </source>
</evidence>
<keyword evidence="1" id="KW-1133">Transmembrane helix</keyword>
<dbReference type="PANTHER" id="PTHR45138">
    <property type="entry name" value="REGULATORY COMPONENTS OF SENSORY TRANSDUCTION SYSTEM"/>
    <property type="match status" value="1"/>
</dbReference>
<feature type="transmembrane region" description="Helical" evidence="1">
    <location>
        <begin position="33"/>
        <end position="56"/>
    </location>
</feature>
<dbReference type="SUPFAM" id="SSF55073">
    <property type="entry name" value="Nucleotide cyclase"/>
    <property type="match status" value="1"/>
</dbReference>
<feature type="transmembrane region" description="Helical" evidence="1">
    <location>
        <begin position="139"/>
        <end position="160"/>
    </location>
</feature>
<dbReference type="CDD" id="cd01949">
    <property type="entry name" value="GGDEF"/>
    <property type="match status" value="1"/>
</dbReference>
<feature type="transmembrane region" description="Helical" evidence="1">
    <location>
        <begin position="63"/>
        <end position="81"/>
    </location>
</feature>
<dbReference type="Pfam" id="PF00990">
    <property type="entry name" value="GGDEF"/>
    <property type="match status" value="1"/>
</dbReference>
<evidence type="ECO:0000313" key="3">
    <source>
        <dbReference type="EMBL" id="REH41268.1"/>
    </source>
</evidence>
<reference evidence="3 4" key="1">
    <citation type="submission" date="2018-08" db="EMBL/GenBank/DDBJ databases">
        <title>Genomic Encyclopedia of Archaeal and Bacterial Type Strains, Phase II (KMG-II): from individual species to whole genera.</title>
        <authorList>
            <person name="Goeker M."/>
        </authorList>
    </citation>
    <scope>NUCLEOTIDE SEQUENCE [LARGE SCALE GENOMIC DNA]</scope>
    <source>
        <strain evidence="3 4">DSM 45791</strain>
    </source>
</reference>
<dbReference type="FunFam" id="3.30.70.270:FF:000001">
    <property type="entry name" value="Diguanylate cyclase domain protein"/>
    <property type="match status" value="1"/>
</dbReference>
<feature type="transmembrane region" description="Helical" evidence="1">
    <location>
        <begin position="101"/>
        <end position="127"/>
    </location>
</feature>
<dbReference type="InterPro" id="IPR000160">
    <property type="entry name" value="GGDEF_dom"/>
</dbReference>
<dbReference type="AlphaFoldDB" id="A0A3E0HBH8"/>
<keyword evidence="1" id="KW-0472">Membrane</keyword>
<dbReference type="EMBL" id="QUNO01000012">
    <property type="protein sequence ID" value="REH41268.1"/>
    <property type="molecule type" value="Genomic_DNA"/>
</dbReference>
<dbReference type="SMART" id="SM00267">
    <property type="entry name" value="GGDEF"/>
    <property type="match status" value="1"/>
</dbReference>
<comment type="caution">
    <text evidence="3">The sequence shown here is derived from an EMBL/GenBank/DDBJ whole genome shotgun (WGS) entry which is preliminary data.</text>
</comment>
<accession>A0A3E0HBH8</accession>
<evidence type="ECO:0000313" key="4">
    <source>
        <dbReference type="Proteomes" id="UP000256269"/>
    </source>
</evidence>
<proteinExistence type="predicted"/>
<dbReference type="GO" id="GO:0005886">
    <property type="term" value="C:plasma membrane"/>
    <property type="evidence" value="ECO:0007669"/>
    <property type="project" value="TreeGrafter"/>
</dbReference>
<dbReference type="GO" id="GO:0043709">
    <property type="term" value="P:cell adhesion involved in single-species biofilm formation"/>
    <property type="evidence" value="ECO:0007669"/>
    <property type="project" value="TreeGrafter"/>
</dbReference>
<dbReference type="NCBIfam" id="TIGR00254">
    <property type="entry name" value="GGDEF"/>
    <property type="match status" value="1"/>
</dbReference>